<dbReference type="PANTHER" id="PTHR11091">
    <property type="entry name" value="OXIDOREDUCTASE-RELATED"/>
    <property type="match status" value="1"/>
</dbReference>
<proteinExistence type="inferred from homology"/>
<dbReference type="AlphaFoldDB" id="A0A840SWN3"/>
<organism evidence="3 4">
    <name type="scientific">Amaricoccus macauensis</name>
    <dbReference type="NCBI Taxonomy" id="57001"/>
    <lineage>
        <taxon>Bacteria</taxon>
        <taxon>Pseudomonadati</taxon>
        <taxon>Pseudomonadota</taxon>
        <taxon>Alphaproteobacteria</taxon>
        <taxon>Rhodobacterales</taxon>
        <taxon>Paracoccaceae</taxon>
        <taxon>Amaricoccus</taxon>
    </lineage>
</organism>
<dbReference type="Gene3D" id="1.10.1530.10">
    <property type="match status" value="1"/>
</dbReference>
<evidence type="ECO:0000256" key="2">
    <source>
        <dbReference type="ARBA" id="ARBA00023002"/>
    </source>
</evidence>
<comment type="similarity">
    <text evidence="1">Belongs to the LDH2/MDH2 oxidoreductase family.</text>
</comment>
<dbReference type="Proteomes" id="UP000549457">
    <property type="component" value="Unassembled WGS sequence"/>
</dbReference>
<dbReference type="EMBL" id="JACHFM010000005">
    <property type="protein sequence ID" value="MBB5224216.1"/>
    <property type="molecule type" value="Genomic_DNA"/>
</dbReference>
<comment type="caution">
    <text evidence="3">The sequence shown here is derived from an EMBL/GenBank/DDBJ whole genome shotgun (WGS) entry which is preliminary data.</text>
</comment>
<dbReference type="Gene3D" id="3.30.60.50">
    <property type="entry name" value="Hypothetical oxidoreductase yiak, domain 3"/>
    <property type="match status" value="1"/>
</dbReference>
<keyword evidence="4" id="KW-1185">Reference proteome</keyword>
<sequence>MRVEVAEARQVARHALINAGTPPELADIQVAALIEAELRGVASHGLLRLPRLVERIRNGVTDPAARGSGRWRSPAVWEVDGGGGLGPVVACEAISHVSERARETGIALAAIRHAGHLGAIGWYAERIASAGQIAVVVTTSEALVHPWGGRRALIGTNPVAIGVPAEPHPFVLDMATGVVSMGKVHDYANRGKALEPGWALDADGTPTTDARRAREGAITPFGGAKGYGLALGFELLVAGLTGSALGTDVTGTLDSTKPSTKGDVIMVIQPDDGMVAPISAYLDEIRRCPPIDEGTAVAVPGDRGRMRKAGALVEGIELPDEIWAALRGLAADEFQES</sequence>
<name>A0A840SWN3_9RHOB</name>
<dbReference type="InterPro" id="IPR043143">
    <property type="entry name" value="Mal/L-sulf/L-lact_DH-like_NADP"/>
</dbReference>
<dbReference type="Pfam" id="PF02615">
    <property type="entry name" value="Ldh_2"/>
    <property type="match status" value="1"/>
</dbReference>
<evidence type="ECO:0000313" key="3">
    <source>
        <dbReference type="EMBL" id="MBB5224216.1"/>
    </source>
</evidence>
<dbReference type="InterPro" id="IPR003767">
    <property type="entry name" value="Malate/L-lactate_DH-like"/>
</dbReference>
<dbReference type="Gene3D" id="3.30.1370.60">
    <property type="entry name" value="Hypothetical oxidoreductase yiak, domain 2"/>
    <property type="match status" value="1"/>
</dbReference>
<keyword evidence="2" id="KW-0560">Oxidoreductase</keyword>
<dbReference type="GO" id="GO:0016491">
    <property type="term" value="F:oxidoreductase activity"/>
    <property type="evidence" value="ECO:0007669"/>
    <property type="project" value="UniProtKB-KW"/>
</dbReference>
<evidence type="ECO:0000313" key="4">
    <source>
        <dbReference type="Proteomes" id="UP000549457"/>
    </source>
</evidence>
<evidence type="ECO:0000256" key="1">
    <source>
        <dbReference type="ARBA" id="ARBA00006056"/>
    </source>
</evidence>
<dbReference type="RefSeq" id="WP_184154624.1">
    <property type="nucleotide sequence ID" value="NZ_JACHFM010000005.1"/>
</dbReference>
<accession>A0A840SWN3</accession>
<reference evidence="3 4" key="1">
    <citation type="submission" date="2020-08" db="EMBL/GenBank/DDBJ databases">
        <title>Genomic Encyclopedia of Type Strains, Phase IV (KMG-IV): sequencing the most valuable type-strain genomes for metagenomic binning, comparative biology and taxonomic classification.</title>
        <authorList>
            <person name="Goeker M."/>
        </authorList>
    </citation>
    <scope>NUCLEOTIDE SEQUENCE [LARGE SCALE GENOMIC DNA]</scope>
    <source>
        <strain evidence="3 4">DSM 101730</strain>
    </source>
</reference>
<dbReference type="InterPro" id="IPR043144">
    <property type="entry name" value="Mal/L-sulf/L-lact_DH-like_ah"/>
</dbReference>
<dbReference type="PANTHER" id="PTHR11091:SF0">
    <property type="entry name" value="MALATE DEHYDROGENASE"/>
    <property type="match status" value="1"/>
</dbReference>
<dbReference type="SUPFAM" id="SSF89733">
    <property type="entry name" value="L-sulfolactate dehydrogenase-like"/>
    <property type="match status" value="1"/>
</dbReference>
<protein>
    <submittedName>
        <fullName evidence="3">LDH2 family malate/lactate/ureidoglycolate dehydrogenase</fullName>
    </submittedName>
</protein>
<dbReference type="InterPro" id="IPR036111">
    <property type="entry name" value="Mal/L-sulfo/L-lacto_DH-like_sf"/>
</dbReference>
<gene>
    <name evidence="3" type="ORF">HNP73_004177</name>
</gene>